<proteinExistence type="predicted"/>
<gene>
    <name evidence="1" type="ORF">HEB94_005129</name>
</gene>
<evidence type="ECO:0000313" key="1">
    <source>
        <dbReference type="EMBL" id="MBE1608281.1"/>
    </source>
</evidence>
<accession>A0A927RKI2</accession>
<sequence>MPSAFTMPYGRSWSCAVNEHTTFGFVPDFHGWDGRYA</sequence>
<reference evidence="1" key="1">
    <citation type="submission" date="2020-10" db="EMBL/GenBank/DDBJ databases">
        <title>Sequencing the genomes of 1000 actinobacteria strains.</title>
        <authorList>
            <person name="Klenk H.-P."/>
        </authorList>
    </citation>
    <scope>NUCLEOTIDE SEQUENCE</scope>
    <source>
        <strain evidence="1">DSM 45354</strain>
    </source>
</reference>
<dbReference type="EMBL" id="JADBEM010000001">
    <property type="protein sequence ID" value="MBE1608281.1"/>
    <property type="molecule type" value="Genomic_DNA"/>
</dbReference>
<name>A0A927RKI2_9ACTN</name>
<organism evidence="1 2">
    <name type="scientific">Actinopolymorpha pittospori</name>
    <dbReference type="NCBI Taxonomy" id="648752"/>
    <lineage>
        <taxon>Bacteria</taxon>
        <taxon>Bacillati</taxon>
        <taxon>Actinomycetota</taxon>
        <taxon>Actinomycetes</taxon>
        <taxon>Propionibacteriales</taxon>
        <taxon>Actinopolymorphaceae</taxon>
        <taxon>Actinopolymorpha</taxon>
    </lineage>
</organism>
<evidence type="ECO:0000313" key="2">
    <source>
        <dbReference type="Proteomes" id="UP000638648"/>
    </source>
</evidence>
<comment type="caution">
    <text evidence="1">The sequence shown here is derived from an EMBL/GenBank/DDBJ whole genome shotgun (WGS) entry which is preliminary data.</text>
</comment>
<keyword evidence="2" id="KW-1185">Reference proteome</keyword>
<dbReference type="Proteomes" id="UP000638648">
    <property type="component" value="Unassembled WGS sequence"/>
</dbReference>
<dbReference type="AlphaFoldDB" id="A0A927RKI2"/>
<protein>
    <submittedName>
        <fullName evidence="1">Uncharacterized protein</fullName>
    </submittedName>
</protein>